<dbReference type="AlphaFoldDB" id="A0A8S1Q0I5"/>
<organism evidence="1 2">
    <name type="scientific">Paramecium sonneborni</name>
    <dbReference type="NCBI Taxonomy" id="65129"/>
    <lineage>
        <taxon>Eukaryota</taxon>
        <taxon>Sar</taxon>
        <taxon>Alveolata</taxon>
        <taxon>Ciliophora</taxon>
        <taxon>Intramacronucleata</taxon>
        <taxon>Oligohymenophorea</taxon>
        <taxon>Peniculida</taxon>
        <taxon>Parameciidae</taxon>
        <taxon>Paramecium</taxon>
    </lineage>
</organism>
<evidence type="ECO:0000313" key="2">
    <source>
        <dbReference type="Proteomes" id="UP000692954"/>
    </source>
</evidence>
<dbReference type="Proteomes" id="UP000692954">
    <property type="component" value="Unassembled WGS sequence"/>
</dbReference>
<protein>
    <submittedName>
        <fullName evidence="1">Uncharacterized protein</fullName>
    </submittedName>
</protein>
<comment type="caution">
    <text evidence="1">The sequence shown here is derived from an EMBL/GenBank/DDBJ whole genome shotgun (WGS) entry which is preliminary data.</text>
</comment>
<sequence length="76" mass="9136">MVYCACIVNEYKKQIQHQKRLKKLKKKEVNLKLNIQFQQVYVGIFWQSLISVYLNVCQGQNNMKIQKKIHIQHFLG</sequence>
<accession>A0A8S1Q0I5</accession>
<name>A0A8S1Q0I5_9CILI</name>
<keyword evidence="2" id="KW-1185">Reference proteome</keyword>
<gene>
    <name evidence="1" type="ORF">PSON_ATCC_30995.1.T0920050</name>
</gene>
<reference evidence="1" key="1">
    <citation type="submission" date="2021-01" db="EMBL/GenBank/DDBJ databases">
        <authorList>
            <consortium name="Genoscope - CEA"/>
            <person name="William W."/>
        </authorList>
    </citation>
    <scope>NUCLEOTIDE SEQUENCE</scope>
</reference>
<proteinExistence type="predicted"/>
<evidence type="ECO:0000313" key="1">
    <source>
        <dbReference type="EMBL" id="CAD8108745.1"/>
    </source>
</evidence>
<dbReference type="EMBL" id="CAJJDN010000092">
    <property type="protein sequence ID" value="CAD8108745.1"/>
    <property type="molecule type" value="Genomic_DNA"/>
</dbReference>